<dbReference type="EMBL" id="JAFHKP010000005">
    <property type="protein sequence ID" value="KAG5486320.1"/>
    <property type="molecule type" value="Genomic_DNA"/>
</dbReference>
<feature type="region of interest" description="Disordered" evidence="1">
    <location>
        <begin position="228"/>
        <end position="273"/>
    </location>
</feature>
<feature type="compositionally biased region" description="Basic and acidic residues" evidence="1">
    <location>
        <begin position="228"/>
        <end position="238"/>
    </location>
</feature>
<keyword evidence="2" id="KW-0812">Transmembrane</keyword>
<keyword evidence="2" id="KW-1133">Transmembrane helix</keyword>
<dbReference type="AlphaFoldDB" id="A0A836KXA5"/>
<dbReference type="OrthoDB" id="264396at2759"/>
<comment type="caution">
    <text evidence="3">The sequence shown here is derived from an EMBL/GenBank/DDBJ whole genome shotgun (WGS) entry which is preliminary data.</text>
</comment>
<keyword evidence="2" id="KW-0472">Membrane</keyword>
<evidence type="ECO:0000313" key="3">
    <source>
        <dbReference type="EMBL" id="KAG5486320.1"/>
    </source>
</evidence>
<evidence type="ECO:0000256" key="2">
    <source>
        <dbReference type="SAM" id="Phobius"/>
    </source>
</evidence>
<sequence length="393" mass="41494">MALTASCDALYFPIEPRDNVLTLRWSAPDAPQQSNTSVIFKVKCTAPHLFHALPRYGALLLADATGVAMSSSDQTAAITFSLRGRHGGGDDDGGMSPSGVNLRATPATTRMSRASSATPGGPAHQERFAIEYLTIKSEPLAFQQILNSRADVARLAEVVKNMWSLVSSGAIPRAHLGAQAAINLKVYMENVVLKRSDPAPSGGDEATKIVVPPEARLVAPAALERLGRQAHDATEYSRTRPGAAPSLRLSSGGDCESGQGSTSSVSRRKSADEMRVLREEISTMRCGSLTPPGAASGSVFNISSTSTSTPSNQPPGREGTAAVKVSSAPRADGISDCDDLIMKLDLGGTDRRSVAPAAKEEGLKVYIVLLLMFALYVSLLFIRRSVTRGVESD</sequence>
<keyword evidence="4" id="KW-1185">Reference proteome</keyword>
<reference evidence="3 4" key="1">
    <citation type="submission" date="2021-02" db="EMBL/GenBank/DDBJ databases">
        <title>Leishmania (Mundinia) enrietti genome sequencing and assembly.</title>
        <authorList>
            <person name="Almutairi H."/>
            <person name="Gatherer D."/>
        </authorList>
    </citation>
    <scope>NUCLEOTIDE SEQUENCE [LARGE SCALE GENOMIC DNA]</scope>
    <source>
        <strain evidence="3">CUR178</strain>
    </source>
</reference>
<feature type="transmembrane region" description="Helical" evidence="2">
    <location>
        <begin position="363"/>
        <end position="382"/>
    </location>
</feature>
<organism evidence="3 4">
    <name type="scientific">Leishmania enriettii</name>
    <dbReference type="NCBI Taxonomy" id="5663"/>
    <lineage>
        <taxon>Eukaryota</taxon>
        <taxon>Discoba</taxon>
        <taxon>Euglenozoa</taxon>
        <taxon>Kinetoplastea</taxon>
        <taxon>Metakinetoplastina</taxon>
        <taxon>Trypanosomatida</taxon>
        <taxon>Trypanosomatidae</taxon>
        <taxon>Leishmaniinae</taxon>
        <taxon>Leishmania</taxon>
    </lineage>
</organism>
<evidence type="ECO:0000313" key="4">
    <source>
        <dbReference type="Proteomes" id="UP000674179"/>
    </source>
</evidence>
<name>A0A836KXA5_LEIEN</name>
<dbReference type="RefSeq" id="XP_067695762.1">
    <property type="nucleotide sequence ID" value="XM_067839272.1"/>
</dbReference>
<dbReference type="GeneID" id="94174782"/>
<dbReference type="KEGG" id="lenr:94174782"/>
<evidence type="ECO:0000256" key="1">
    <source>
        <dbReference type="SAM" id="MobiDB-lite"/>
    </source>
</evidence>
<dbReference type="Proteomes" id="UP000674179">
    <property type="component" value="Chromosome 5"/>
</dbReference>
<proteinExistence type="predicted"/>
<gene>
    <name evidence="3" type="ORF">CUR178_07631</name>
</gene>
<feature type="region of interest" description="Disordered" evidence="1">
    <location>
        <begin position="286"/>
        <end position="320"/>
    </location>
</feature>
<accession>A0A836KXA5</accession>
<protein>
    <submittedName>
        <fullName evidence="3">Uncharacterized protein</fullName>
    </submittedName>
</protein>